<feature type="compositionally biased region" description="Basic and acidic residues" evidence="1">
    <location>
        <begin position="127"/>
        <end position="136"/>
    </location>
</feature>
<feature type="region of interest" description="Disordered" evidence="1">
    <location>
        <begin position="84"/>
        <end position="142"/>
    </location>
</feature>
<reference evidence="2 3" key="1">
    <citation type="submission" date="2021-06" db="EMBL/GenBank/DDBJ databases">
        <title>Caerostris extrusa draft genome.</title>
        <authorList>
            <person name="Kono N."/>
            <person name="Arakawa K."/>
        </authorList>
    </citation>
    <scope>NUCLEOTIDE SEQUENCE [LARGE SCALE GENOMIC DNA]</scope>
</reference>
<feature type="region of interest" description="Disordered" evidence="1">
    <location>
        <begin position="1"/>
        <end position="24"/>
    </location>
</feature>
<dbReference type="AlphaFoldDB" id="A0AAV4SDT5"/>
<dbReference type="Proteomes" id="UP001054945">
    <property type="component" value="Unassembled WGS sequence"/>
</dbReference>
<feature type="compositionally biased region" description="Low complexity" evidence="1">
    <location>
        <begin position="110"/>
        <end position="126"/>
    </location>
</feature>
<evidence type="ECO:0000256" key="1">
    <source>
        <dbReference type="SAM" id="MobiDB-lite"/>
    </source>
</evidence>
<feature type="compositionally biased region" description="Basic and acidic residues" evidence="1">
    <location>
        <begin position="8"/>
        <end position="17"/>
    </location>
</feature>
<comment type="caution">
    <text evidence="2">The sequence shown here is derived from an EMBL/GenBank/DDBJ whole genome shotgun (WGS) entry which is preliminary data.</text>
</comment>
<proteinExistence type="predicted"/>
<accession>A0AAV4SDT5</accession>
<sequence length="142" mass="14216">MPPARSPWRSDRAREGGTHFAVLAGPGDRVGVLAVVPVEEPAEPAGGLARPAVTLPQAGQGGRVAGGQQGGRLVGVTEAEAHAWAAGPARLRAPRPRPGEGTGGGRRRAAAAARRGSSGAAAAAARSEQRDTRCGDAHAQIS</sequence>
<organism evidence="2 3">
    <name type="scientific">Caerostris extrusa</name>
    <name type="common">Bark spider</name>
    <name type="synonym">Caerostris bankana</name>
    <dbReference type="NCBI Taxonomy" id="172846"/>
    <lineage>
        <taxon>Eukaryota</taxon>
        <taxon>Metazoa</taxon>
        <taxon>Ecdysozoa</taxon>
        <taxon>Arthropoda</taxon>
        <taxon>Chelicerata</taxon>
        <taxon>Arachnida</taxon>
        <taxon>Araneae</taxon>
        <taxon>Araneomorphae</taxon>
        <taxon>Entelegynae</taxon>
        <taxon>Araneoidea</taxon>
        <taxon>Araneidae</taxon>
        <taxon>Caerostris</taxon>
    </lineage>
</organism>
<keyword evidence="3" id="KW-1185">Reference proteome</keyword>
<protein>
    <submittedName>
        <fullName evidence="2">Uncharacterized protein</fullName>
    </submittedName>
</protein>
<dbReference type="EMBL" id="BPLR01009526">
    <property type="protein sequence ID" value="GIY32618.1"/>
    <property type="molecule type" value="Genomic_DNA"/>
</dbReference>
<gene>
    <name evidence="2" type="ORF">CEXT_517991</name>
</gene>
<evidence type="ECO:0000313" key="2">
    <source>
        <dbReference type="EMBL" id="GIY32618.1"/>
    </source>
</evidence>
<name>A0AAV4SDT5_CAEEX</name>
<evidence type="ECO:0000313" key="3">
    <source>
        <dbReference type="Proteomes" id="UP001054945"/>
    </source>
</evidence>